<gene>
    <name evidence="2" type="ORF">A6770_05560</name>
</gene>
<dbReference type="Proteomes" id="UP000252107">
    <property type="component" value="Unassembled WGS sequence"/>
</dbReference>
<evidence type="ECO:0000313" key="3">
    <source>
        <dbReference type="Proteomes" id="UP000252107"/>
    </source>
</evidence>
<organism evidence="2 3">
    <name type="scientific">Nostoc minutum NIES-26</name>
    <dbReference type="NCBI Taxonomy" id="1844469"/>
    <lineage>
        <taxon>Bacteria</taxon>
        <taxon>Bacillati</taxon>
        <taxon>Cyanobacteriota</taxon>
        <taxon>Cyanophyceae</taxon>
        <taxon>Nostocales</taxon>
        <taxon>Nostocaceae</taxon>
        <taxon>Nostoc</taxon>
    </lineage>
</organism>
<sequence>MLAIQKRFNQLRRKVAFVLLAALVWIISLPTTSVQADGYYSEKSHKVEATPPYYSTKERRIAQSEHFKPYYTSKERHQKKVIRTQPQIGNDIESGRRAKEAIPRDLSSDRRY</sequence>
<name>A0A367Q622_9NOSO</name>
<comment type="caution">
    <text evidence="2">The sequence shown here is derived from an EMBL/GenBank/DDBJ whole genome shotgun (WGS) entry which is preliminary data.</text>
</comment>
<evidence type="ECO:0000256" key="1">
    <source>
        <dbReference type="SAM" id="MobiDB-lite"/>
    </source>
</evidence>
<proteinExistence type="predicted"/>
<keyword evidence="3" id="KW-1185">Reference proteome</keyword>
<accession>A0A367Q622</accession>
<dbReference type="AlphaFoldDB" id="A0A367Q622"/>
<feature type="region of interest" description="Disordered" evidence="1">
    <location>
        <begin position="85"/>
        <end position="112"/>
    </location>
</feature>
<feature type="compositionally biased region" description="Basic and acidic residues" evidence="1">
    <location>
        <begin position="93"/>
        <end position="112"/>
    </location>
</feature>
<reference evidence="2" key="1">
    <citation type="submission" date="2016-04" db="EMBL/GenBank/DDBJ databases">
        <authorList>
            <person name="Tabuchi Yagui T.R."/>
        </authorList>
    </citation>
    <scope>NUCLEOTIDE SEQUENCE [LARGE SCALE GENOMIC DNA]</scope>
    <source>
        <strain evidence="2">NIES-26</strain>
    </source>
</reference>
<evidence type="ECO:0000313" key="2">
    <source>
        <dbReference type="EMBL" id="RCJ19608.1"/>
    </source>
</evidence>
<dbReference type="EMBL" id="LXQD01000339">
    <property type="protein sequence ID" value="RCJ19608.1"/>
    <property type="molecule type" value="Genomic_DNA"/>
</dbReference>
<protein>
    <submittedName>
        <fullName evidence="2">Uncharacterized protein</fullName>
    </submittedName>
</protein>